<feature type="domain" description="4Fe-4S ferredoxin-type" evidence="1">
    <location>
        <begin position="36"/>
        <end position="65"/>
    </location>
</feature>
<dbReference type="Pfam" id="PF13237">
    <property type="entry name" value="Fer4_10"/>
    <property type="match status" value="1"/>
</dbReference>
<gene>
    <name evidence="2" type="ORF">Dpo_6c02100</name>
</gene>
<dbReference type="OrthoDB" id="9795268at2"/>
<dbReference type="InterPro" id="IPR017896">
    <property type="entry name" value="4Fe4S_Fe-S-bd"/>
</dbReference>
<name>S0G4S9_9BACT</name>
<dbReference type="Proteomes" id="UP000014216">
    <property type="component" value="Unassembled WGS sequence"/>
</dbReference>
<dbReference type="AlphaFoldDB" id="S0G4S9"/>
<dbReference type="InterPro" id="IPR052911">
    <property type="entry name" value="Corrinoid_activation_enz"/>
</dbReference>
<organism evidence="2 3">
    <name type="scientific">Desulfotignum phosphitoxidans DSM 13687</name>
    <dbReference type="NCBI Taxonomy" id="1286635"/>
    <lineage>
        <taxon>Bacteria</taxon>
        <taxon>Pseudomonadati</taxon>
        <taxon>Thermodesulfobacteriota</taxon>
        <taxon>Desulfobacteria</taxon>
        <taxon>Desulfobacterales</taxon>
        <taxon>Desulfobacteraceae</taxon>
        <taxon>Desulfotignum</taxon>
    </lineage>
</organism>
<reference evidence="2 3" key="1">
    <citation type="journal article" date="2013" name="Genome Announc.">
        <title>Draft Genome Sequence of Desulfotignum phosphitoxidans DSM 13687 Strain FiPS-3.</title>
        <authorList>
            <person name="Poehlein A."/>
            <person name="Daniel R."/>
            <person name="Simeonova D.D."/>
        </authorList>
    </citation>
    <scope>NUCLEOTIDE SEQUENCE [LARGE SCALE GENOMIC DNA]</scope>
    <source>
        <strain evidence="2 3">DSM 13687</strain>
    </source>
</reference>
<accession>S0G4S9</accession>
<dbReference type="Gene3D" id="3.30.70.20">
    <property type="match status" value="1"/>
</dbReference>
<proteinExistence type="predicted"/>
<evidence type="ECO:0000313" key="3">
    <source>
        <dbReference type="Proteomes" id="UP000014216"/>
    </source>
</evidence>
<dbReference type="PANTHER" id="PTHR42895:SF1">
    <property type="entry name" value="IRON-SULFUR CLUSTER PROTEIN"/>
    <property type="match status" value="1"/>
</dbReference>
<dbReference type="SUPFAM" id="SSF54862">
    <property type="entry name" value="4Fe-4S ferredoxins"/>
    <property type="match status" value="1"/>
</dbReference>
<keyword evidence="3" id="KW-1185">Reference proteome</keyword>
<dbReference type="PATRIC" id="fig|1286635.3.peg.3092"/>
<dbReference type="PROSITE" id="PS51379">
    <property type="entry name" value="4FE4S_FER_2"/>
    <property type="match status" value="2"/>
</dbReference>
<protein>
    <submittedName>
        <fullName evidence="2">4Fe-4S ferredoxin iron-sulfur binding domain-containing protein</fullName>
    </submittedName>
</protein>
<sequence length="248" mass="26381">MKVLRKIIEIDDEKCDGCGNCVPSCAEGAIQIVNGKARVISDKYCDGLGACLGECPRDALHIVEREAEEFDEAAVHELLKQQAQAEKSTGQRKPVMTGGCPSAALKTFSDTSCDCANQPRVTGSGGPSALGHWPVQIRLVPAGAPFLKDADLVIAADCVPVAYPSFHRDFLAGKAVMIGCPKFDDTQGYVDKLTDVFKKSGIKSITAVIMEVPCCSGLPHIIQKALENSGMDIPFSQVTISARGEILS</sequence>
<dbReference type="RefSeq" id="WP_006966851.1">
    <property type="nucleotide sequence ID" value="NZ_APJX01000006.1"/>
</dbReference>
<feature type="domain" description="4Fe-4S ferredoxin-type" evidence="1">
    <location>
        <begin position="6"/>
        <end position="35"/>
    </location>
</feature>
<dbReference type="PANTHER" id="PTHR42895">
    <property type="entry name" value="IRON-SULFUR CLUSTER-BINDING PROTEIN-RELATED"/>
    <property type="match status" value="1"/>
</dbReference>
<comment type="caution">
    <text evidence="2">The sequence shown here is derived from an EMBL/GenBank/DDBJ whole genome shotgun (WGS) entry which is preliminary data.</text>
</comment>
<evidence type="ECO:0000259" key="1">
    <source>
        <dbReference type="PROSITE" id="PS51379"/>
    </source>
</evidence>
<evidence type="ECO:0000313" key="2">
    <source>
        <dbReference type="EMBL" id="EMS79011.1"/>
    </source>
</evidence>
<dbReference type="EMBL" id="APJX01000006">
    <property type="protein sequence ID" value="EMS79011.1"/>
    <property type="molecule type" value="Genomic_DNA"/>
</dbReference>